<keyword evidence="3 11" id="KW-1134">Transmembrane beta strand</keyword>
<keyword evidence="7" id="KW-0406">Ion transport</keyword>
<dbReference type="EMBL" id="JAVDRD010000008">
    <property type="protein sequence ID" value="MDR6512148.1"/>
    <property type="molecule type" value="Genomic_DNA"/>
</dbReference>
<dbReference type="Proteomes" id="UP001184150">
    <property type="component" value="Unassembled WGS sequence"/>
</dbReference>
<keyword evidence="10 11" id="KW-0998">Cell outer membrane</keyword>
<keyword evidence="17" id="KW-1185">Reference proteome</keyword>
<evidence type="ECO:0000256" key="13">
    <source>
        <dbReference type="SAM" id="SignalP"/>
    </source>
</evidence>
<dbReference type="Gene3D" id="2.40.170.20">
    <property type="entry name" value="TonB-dependent receptor, beta-barrel domain"/>
    <property type="match status" value="1"/>
</dbReference>
<protein>
    <submittedName>
        <fullName evidence="16">Outer membrane receptor protein involved in Fe transport</fullName>
    </submittedName>
</protein>
<feature type="signal peptide" evidence="13">
    <location>
        <begin position="1"/>
        <end position="38"/>
    </location>
</feature>
<evidence type="ECO:0000313" key="17">
    <source>
        <dbReference type="Proteomes" id="UP001184150"/>
    </source>
</evidence>
<evidence type="ECO:0000256" key="9">
    <source>
        <dbReference type="ARBA" id="ARBA00023136"/>
    </source>
</evidence>
<keyword evidence="8 12" id="KW-0798">TonB box</keyword>
<dbReference type="Pfam" id="PF07715">
    <property type="entry name" value="Plug"/>
    <property type="match status" value="1"/>
</dbReference>
<evidence type="ECO:0000256" key="5">
    <source>
        <dbReference type="ARBA" id="ARBA00022692"/>
    </source>
</evidence>
<keyword evidence="9 11" id="KW-0472">Membrane</keyword>
<sequence>MNNSDLLSAMHRARLSARLLASTAVVSAAMLATAPAWADEQASQPSGKIEDIVVTASRSGAESVQKVPIAISVVNVDTITKSGQGNLSDLQRFVPSLSITESAPGFNKFNMRGLSTGGYRTSDTSDRSLVAVYLDDTPISVQGQTPDLKVYDLERVEVLRGPQGTLYGAGSMAGTVRFVTAKPRADEVSGSIEGTAASTEHGAASGSVRGMINLPLVKDQLAVRANVYVGRDGGFIDNVGAYAGQNRNSNTTEQARVALRWTPSTAFTFDAAFTYEHSKANGLNTGMSGLADYTTFTNGPEGTSDKFRLYQASGDYDLGGVHLIISGAHTDRDVGYLASTEPTIGYFFQDYSGGTLPVSSTTYPLYKAPTSFDPAVSKLIPYEQYSINQKIKDTMLEARLASDNTGPVKWTAGVFYEKQIRHLVQDIPVAGFDTLSYMNYFYGPFPQTANGLYDSKAVDKAFNSNDIFSGLQDTDEHQFAAYADATWHITDKLDLSGGLRYFNFKEKYYLFESGVYGVINHVPLEQNATLKSNGVNPRANVSYKASQDFMVYAEVAKGFRYGGANQPVPIGDTGISQTCKNNLASYGYSSAPSTFGPDKLWNYTIGEKARLADGKVTFNASAFWIDWSDVQTRLLLDCSYFFTDNKGKIRSKGLELETTVKLSPEITFSGFASYTDSRANGNIPTVGAFDGNRTPYFPQWTASASLFYDANVGTDQSIHLRASYQYQGDQFTTFNPYKTTITNGQLVTDGPSATYARIPAQNNVSASISYDIGRLEIGLFGNNLINGVKYVDVARATYYKVYQPGDRIAWARPRTIGVRARYAF</sequence>
<keyword evidence="2 11" id="KW-0813">Transport</keyword>
<evidence type="ECO:0000256" key="11">
    <source>
        <dbReference type="PROSITE-ProRule" id="PRU01360"/>
    </source>
</evidence>
<feature type="domain" description="TonB-dependent receptor plug" evidence="15">
    <location>
        <begin position="64"/>
        <end position="175"/>
    </location>
</feature>
<evidence type="ECO:0000313" key="16">
    <source>
        <dbReference type="EMBL" id="MDR6512148.1"/>
    </source>
</evidence>
<feature type="domain" description="TonB-dependent receptor-like beta-barrel" evidence="14">
    <location>
        <begin position="456"/>
        <end position="784"/>
    </location>
</feature>
<evidence type="ECO:0000259" key="14">
    <source>
        <dbReference type="Pfam" id="PF00593"/>
    </source>
</evidence>
<evidence type="ECO:0000256" key="3">
    <source>
        <dbReference type="ARBA" id="ARBA00022452"/>
    </source>
</evidence>
<gene>
    <name evidence="16" type="ORF">J2792_003031</name>
</gene>
<keyword evidence="16" id="KW-0675">Receptor</keyword>
<comment type="caution">
    <text evidence="16">The sequence shown here is derived from an EMBL/GenBank/DDBJ whole genome shotgun (WGS) entry which is preliminary data.</text>
</comment>
<evidence type="ECO:0000256" key="4">
    <source>
        <dbReference type="ARBA" id="ARBA00022496"/>
    </source>
</evidence>
<keyword evidence="13" id="KW-0732">Signal</keyword>
<dbReference type="RefSeq" id="WP_309805804.1">
    <property type="nucleotide sequence ID" value="NZ_JAVDRD010000008.1"/>
</dbReference>
<dbReference type="PANTHER" id="PTHR32552">
    <property type="entry name" value="FERRICHROME IRON RECEPTOR-RELATED"/>
    <property type="match status" value="1"/>
</dbReference>
<accession>A0ABU1MP73</accession>
<evidence type="ECO:0000256" key="12">
    <source>
        <dbReference type="RuleBase" id="RU003357"/>
    </source>
</evidence>
<evidence type="ECO:0000256" key="8">
    <source>
        <dbReference type="ARBA" id="ARBA00023077"/>
    </source>
</evidence>
<evidence type="ECO:0000256" key="10">
    <source>
        <dbReference type="ARBA" id="ARBA00023237"/>
    </source>
</evidence>
<evidence type="ECO:0000256" key="7">
    <source>
        <dbReference type="ARBA" id="ARBA00023065"/>
    </source>
</evidence>
<feature type="chain" id="PRO_5047100558" evidence="13">
    <location>
        <begin position="39"/>
        <end position="824"/>
    </location>
</feature>
<name>A0ABU1MP73_9SPHN</name>
<proteinExistence type="inferred from homology"/>
<dbReference type="Pfam" id="PF00593">
    <property type="entry name" value="TonB_dep_Rec_b-barrel"/>
    <property type="match status" value="1"/>
</dbReference>
<comment type="subcellular location">
    <subcellularLocation>
        <location evidence="1 11">Cell outer membrane</location>
        <topology evidence="1 11">Multi-pass membrane protein</topology>
    </subcellularLocation>
</comment>
<keyword evidence="5 11" id="KW-0812">Transmembrane</keyword>
<dbReference type="SUPFAM" id="SSF56935">
    <property type="entry name" value="Porins"/>
    <property type="match status" value="1"/>
</dbReference>
<keyword evidence="6" id="KW-0408">Iron</keyword>
<comment type="similarity">
    <text evidence="11 12">Belongs to the TonB-dependent receptor family.</text>
</comment>
<dbReference type="InterPro" id="IPR036942">
    <property type="entry name" value="Beta-barrel_TonB_sf"/>
</dbReference>
<dbReference type="PANTHER" id="PTHR32552:SF81">
    <property type="entry name" value="TONB-DEPENDENT OUTER MEMBRANE RECEPTOR"/>
    <property type="match status" value="1"/>
</dbReference>
<organism evidence="16 17">
    <name type="scientific">Novosphingobium capsulatum</name>
    <dbReference type="NCBI Taxonomy" id="13688"/>
    <lineage>
        <taxon>Bacteria</taxon>
        <taxon>Pseudomonadati</taxon>
        <taxon>Pseudomonadota</taxon>
        <taxon>Alphaproteobacteria</taxon>
        <taxon>Sphingomonadales</taxon>
        <taxon>Sphingomonadaceae</taxon>
        <taxon>Novosphingobium</taxon>
    </lineage>
</organism>
<evidence type="ECO:0000256" key="6">
    <source>
        <dbReference type="ARBA" id="ARBA00023004"/>
    </source>
</evidence>
<evidence type="ECO:0000256" key="1">
    <source>
        <dbReference type="ARBA" id="ARBA00004571"/>
    </source>
</evidence>
<reference evidence="16 17" key="1">
    <citation type="submission" date="2023-07" db="EMBL/GenBank/DDBJ databases">
        <title>Sorghum-associated microbial communities from plants grown in Nebraska, USA.</title>
        <authorList>
            <person name="Schachtman D."/>
        </authorList>
    </citation>
    <scope>NUCLEOTIDE SEQUENCE [LARGE SCALE GENOMIC DNA]</scope>
    <source>
        <strain evidence="16 17">DS1027</strain>
    </source>
</reference>
<evidence type="ECO:0000256" key="2">
    <source>
        <dbReference type="ARBA" id="ARBA00022448"/>
    </source>
</evidence>
<dbReference type="InterPro" id="IPR000531">
    <property type="entry name" value="Beta-barrel_TonB"/>
</dbReference>
<dbReference type="InterPro" id="IPR039426">
    <property type="entry name" value="TonB-dep_rcpt-like"/>
</dbReference>
<evidence type="ECO:0000259" key="15">
    <source>
        <dbReference type="Pfam" id="PF07715"/>
    </source>
</evidence>
<dbReference type="InterPro" id="IPR012910">
    <property type="entry name" value="Plug_dom"/>
</dbReference>
<dbReference type="PROSITE" id="PS52016">
    <property type="entry name" value="TONB_DEPENDENT_REC_3"/>
    <property type="match status" value="1"/>
</dbReference>
<keyword evidence="4" id="KW-0410">Iron transport</keyword>